<keyword evidence="2" id="KW-0472">Membrane</keyword>
<name>A0A1I2MCK9_9ACTN</name>
<dbReference type="AlphaFoldDB" id="A0A1I2MCK9"/>
<feature type="compositionally biased region" description="Low complexity" evidence="1">
    <location>
        <begin position="37"/>
        <end position="53"/>
    </location>
</feature>
<organism evidence="4 5">
    <name type="scientific">Actinopolymorpha cephalotaxi</name>
    <dbReference type="NCBI Taxonomy" id="504797"/>
    <lineage>
        <taxon>Bacteria</taxon>
        <taxon>Bacillati</taxon>
        <taxon>Actinomycetota</taxon>
        <taxon>Actinomycetes</taxon>
        <taxon>Propionibacteriales</taxon>
        <taxon>Actinopolymorphaceae</taxon>
        <taxon>Actinopolymorpha</taxon>
    </lineage>
</organism>
<feature type="transmembrane region" description="Helical" evidence="2">
    <location>
        <begin position="103"/>
        <end position="125"/>
    </location>
</feature>
<feature type="region of interest" description="Disordered" evidence="1">
    <location>
        <begin position="213"/>
        <end position="255"/>
    </location>
</feature>
<feature type="compositionally biased region" description="Low complexity" evidence="1">
    <location>
        <begin position="7"/>
        <end position="26"/>
    </location>
</feature>
<accession>A0A1I2MCK9</accession>
<keyword evidence="4" id="KW-0131">Cell cycle</keyword>
<dbReference type="EMBL" id="JACBZA010000001">
    <property type="protein sequence ID" value="NYH81607.1"/>
    <property type="molecule type" value="Genomic_DNA"/>
</dbReference>
<feature type="compositionally biased region" description="Basic and acidic residues" evidence="1">
    <location>
        <begin position="79"/>
        <end position="88"/>
    </location>
</feature>
<dbReference type="RefSeq" id="WP_092881645.1">
    <property type="nucleotide sequence ID" value="NZ_FOOI01000002.1"/>
</dbReference>
<evidence type="ECO:0000313" key="3">
    <source>
        <dbReference type="EMBL" id="NYH81607.1"/>
    </source>
</evidence>
<feature type="region of interest" description="Disordered" evidence="1">
    <location>
        <begin position="1"/>
        <end position="94"/>
    </location>
</feature>
<dbReference type="EMBL" id="FOOI01000002">
    <property type="protein sequence ID" value="SFF86971.1"/>
    <property type="molecule type" value="Genomic_DNA"/>
</dbReference>
<dbReference type="STRING" id="504797.SAMN05421678_102469"/>
<protein>
    <submittedName>
        <fullName evidence="4">Cell division protein FtsB</fullName>
    </submittedName>
</protein>
<dbReference type="Pfam" id="PF04977">
    <property type="entry name" value="DivIC"/>
    <property type="match status" value="1"/>
</dbReference>
<dbReference type="InterPro" id="IPR007060">
    <property type="entry name" value="FtsL/DivIC"/>
</dbReference>
<keyword evidence="2" id="KW-1133">Transmembrane helix</keyword>
<proteinExistence type="predicted"/>
<sequence length="255" mass="26739">MSDARGGRNARPAGRGQGPGRAKPGASGRGARGGAGASRTTRRSAGAGPTRTAGRGEARPEAAVRPGVARATSGTVPSARRDPGRPDAAKLASRRNANVTGRAAILALVIAALVISYASSLRAWVEQRSQIAALRTEETQRTKRVASLEKELRRWHDPAYVQAQARERLRWVKPGETGYVVVDEDGSVSKAPAVAGAAAVPTGPQQAWWSSLWGSVERAGVQPTSPPVGKTPSTPKHQPPKTIDPSPTQTPRPNR</sequence>
<keyword evidence="4" id="KW-0132">Cell division</keyword>
<evidence type="ECO:0000313" key="5">
    <source>
        <dbReference type="Proteomes" id="UP000199052"/>
    </source>
</evidence>
<dbReference type="OrthoDB" id="5187715at2"/>
<keyword evidence="2" id="KW-0812">Transmembrane</keyword>
<dbReference type="Proteomes" id="UP000533017">
    <property type="component" value="Unassembled WGS sequence"/>
</dbReference>
<gene>
    <name evidence="3" type="ORF">FHR37_000458</name>
    <name evidence="4" type="ORF">SAMN05421678_102469</name>
</gene>
<reference evidence="3 6" key="2">
    <citation type="submission" date="2020-07" db="EMBL/GenBank/DDBJ databases">
        <title>Sequencing the genomes of 1000 actinobacteria strains.</title>
        <authorList>
            <person name="Klenk H.-P."/>
        </authorList>
    </citation>
    <scope>NUCLEOTIDE SEQUENCE [LARGE SCALE GENOMIC DNA]</scope>
    <source>
        <strain evidence="3 6">DSM 45117</strain>
    </source>
</reference>
<dbReference type="Proteomes" id="UP000199052">
    <property type="component" value="Unassembled WGS sequence"/>
</dbReference>
<evidence type="ECO:0000313" key="4">
    <source>
        <dbReference type="EMBL" id="SFF86971.1"/>
    </source>
</evidence>
<reference evidence="4 5" key="1">
    <citation type="submission" date="2016-10" db="EMBL/GenBank/DDBJ databases">
        <authorList>
            <person name="de Groot N.N."/>
        </authorList>
    </citation>
    <scope>NUCLEOTIDE SEQUENCE [LARGE SCALE GENOMIC DNA]</scope>
    <source>
        <strain evidence="4 5">CPCC 202808</strain>
    </source>
</reference>
<evidence type="ECO:0000256" key="2">
    <source>
        <dbReference type="SAM" id="Phobius"/>
    </source>
</evidence>
<feature type="compositionally biased region" description="Gly residues" evidence="1">
    <location>
        <begin position="27"/>
        <end position="36"/>
    </location>
</feature>
<dbReference type="GO" id="GO:0051301">
    <property type="term" value="P:cell division"/>
    <property type="evidence" value="ECO:0007669"/>
    <property type="project" value="UniProtKB-KW"/>
</dbReference>
<feature type="compositionally biased region" description="Polar residues" evidence="1">
    <location>
        <begin position="245"/>
        <end position="255"/>
    </location>
</feature>
<evidence type="ECO:0000313" key="6">
    <source>
        <dbReference type="Proteomes" id="UP000533017"/>
    </source>
</evidence>
<evidence type="ECO:0000256" key="1">
    <source>
        <dbReference type="SAM" id="MobiDB-lite"/>
    </source>
</evidence>
<keyword evidence="6" id="KW-1185">Reference proteome</keyword>